<dbReference type="Proteomes" id="UP000001055">
    <property type="component" value="Unassembled WGS sequence"/>
</dbReference>
<accession>Q0V1R8</accession>
<dbReference type="KEGG" id="pno:SNOG_02046"/>
<dbReference type="EMBL" id="CH445327">
    <property type="protein sequence ID" value="EAT90258.1"/>
    <property type="molecule type" value="Genomic_DNA"/>
</dbReference>
<dbReference type="VEuPathDB" id="FungiDB:JI435_020460"/>
<dbReference type="SUPFAM" id="SSF81383">
    <property type="entry name" value="F-box domain"/>
    <property type="match status" value="1"/>
</dbReference>
<name>Q0V1R8_PHANO</name>
<evidence type="ECO:0000313" key="3">
    <source>
        <dbReference type="Proteomes" id="UP000001055"/>
    </source>
</evidence>
<feature type="region of interest" description="Disordered" evidence="1">
    <location>
        <begin position="1"/>
        <end position="20"/>
    </location>
</feature>
<evidence type="ECO:0008006" key="4">
    <source>
        <dbReference type="Google" id="ProtNLM"/>
    </source>
</evidence>
<reference evidence="3" key="1">
    <citation type="journal article" date="2007" name="Plant Cell">
        <title>Dothideomycete-plant interactions illuminated by genome sequencing and EST analysis of the wheat pathogen Stagonospora nodorum.</title>
        <authorList>
            <person name="Hane J.K."/>
            <person name="Lowe R.G."/>
            <person name="Solomon P.S."/>
            <person name="Tan K.C."/>
            <person name="Schoch C.L."/>
            <person name="Spatafora J.W."/>
            <person name="Crous P.W."/>
            <person name="Kodira C."/>
            <person name="Birren B.W."/>
            <person name="Galagan J.E."/>
            <person name="Torriani S.F."/>
            <person name="McDonald B.A."/>
            <person name="Oliver R.P."/>
        </authorList>
    </citation>
    <scope>NUCLEOTIDE SEQUENCE [LARGE SCALE GENOMIC DNA]</scope>
    <source>
        <strain evidence="3">SN15 / ATCC MYA-4574 / FGSC 10173</strain>
    </source>
</reference>
<proteinExistence type="predicted"/>
<sequence>MALPDIAPGAPTNSTPATMRSPFPLSPELVHKICSNLRTSQVAQLRLVCRLFAEIGKEHLVEELCFFTYPRSIEKVIEISRSEEWAPKVKTLVFENVALKDWRGFPWDDDFFDTRRGARNGLSSYTQRDFATIKQAVGQILFSGLEESAIFSFRNLRAVHSHEGFSDERPYGRGINMRLVDMLTYGKHSKSLADLIWEDRASLRIFQEPMSCESTEAEYGCYLKKSWNSLELLSEGSCIPSGFKRSGDPEAEVQRNLSCRNKTNEPDTPESASLYYDPSADSVDRDERFDWDIRLLSQSQVDFVNLQTLSLSNGRVTERLGGLDISPLGWHNLSLPKLDYLSLCGCLFSTDILTLDGYVATWLSKQEVHLSLRDFGATVAGLEAFQNGSPLESVSISDSFDLTLSIGLEWAPTTEVRHCGSQSTTWSWKSPRYFVTDDNIEVGTIEEFLLYVGCNAETFGYKRTPCDKEPS</sequence>
<protein>
    <recommendedName>
        <fullName evidence="4">F-box domain-containing protein</fullName>
    </recommendedName>
</protein>
<evidence type="ECO:0000313" key="2">
    <source>
        <dbReference type="EMBL" id="EAT90258.1"/>
    </source>
</evidence>
<dbReference type="CDD" id="cd09917">
    <property type="entry name" value="F-box_SF"/>
    <property type="match status" value="1"/>
</dbReference>
<dbReference type="GeneID" id="5969515"/>
<dbReference type="InParanoid" id="Q0V1R8"/>
<organism evidence="2 3">
    <name type="scientific">Phaeosphaeria nodorum (strain SN15 / ATCC MYA-4574 / FGSC 10173)</name>
    <name type="common">Glume blotch fungus</name>
    <name type="synonym">Parastagonospora nodorum</name>
    <dbReference type="NCBI Taxonomy" id="321614"/>
    <lineage>
        <taxon>Eukaryota</taxon>
        <taxon>Fungi</taxon>
        <taxon>Dikarya</taxon>
        <taxon>Ascomycota</taxon>
        <taxon>Pezizomycotina</taxon>
        <taxon>Dothideomycetes</taxon>
        <taxon>Pleosporomycetidae</taxon>
        <taxon>Pleosporales</taxon>
        <taxon>Pleosporineae</taxon>
        <taxon>Phaeosphaeriaceae</taxon>
        <taxon>Parastagonospora</taxon>
    </lineage>
</organism>
<dbReference type="AlphaFoldDB" id="Q0V1R8"/>
<dbReference type="InterPro" id="IPR036047">
    <property type="entry name" value="F-box-like_dom_sf"/>
</dbReference>
<dbReference type="SUPFAM" id="SSF52047">
    <property type="entry name" value="RNI-like"/>
    <property type="match status" value="1"/>
</dbReference>
<dbReference type="RefSeq" id="XP_001792665.1">
    <property type="nucleotide sequence ID" value="XM_001792613.1"/>
</dbReference>
<evidence type="ECO:0000256" key="1">
    <source>
        <dbReference type="SAM" id="MobiDB-lite"/>
    </source>
</evidence>
<gene>
    <name evidence="2" type="ORF">SNOG_02046</name>
</gene>